<gene>
    <name evidence="1" type="ORF">AWC27_15875</name>
</gene>
<accession>A0A1X2FLB8</accession>
<reference evidence="1 2" key="1">
    <citation type="submission" date="2016-01" db="EMBL/GenBank/DDBJ databases">
        <title>The new phylogeny of the genus Mycobacterium.</title>
        <authorList>
            <person name="Tarcisio F."/>
            <person name="Conor M."/>
            <person name="Antonella G."/>
            <person name="Elisabetta G."/>
            <person name="Giulia F.S."/>
            <person name="Sara T."/>
            <person name="Anna F."/>
            <person name="Clotilde B."/>
            <person name="Roberto B."/>
            <person name="Veronica D.S."/>
            <person name="Fabio R."/>
            <person name="Monica P."/>
            <person name="Olivier J."/>
            <person name="Enrico T."/>
            <person name="Nicola S."/>
        </authorList>
    </citation>
    <scope>NUCLEOTIDE SEQUENCE [LARGE SCALE GENOMIC DNA]</scope>
    <source>
        <strain evidence="1 2">DSM 44166</strain>
    </source>
</reference>
<dbReference type="Proteomes" id="UP000193317">
    <property type="component" value="Unassembled WGS sequence"/>
</dbReference>
<keyword evidence="2" id="KW-1185">Reference proteome</keyword>
<comment type="caution">
    <text evidence="1">The sequence shown here is derived from an EMBL/GenBank/DDBJ whole genome shotgun (WGS) entry which is preliminary data.</text>
</comment>
<dbReference type="EMBL" id="LQPW01000004">
    <property type="protein sequence ID" value="ORX19251.1"/>
    <property type="molecule type" value="Genomic_DNA"/>
</dbReference>
<dbReference type="AlphaFoldDB" id="A0A1X2FLB8"/>
<organism evidence="1 2">
    <name type="scientific">Mycobacterium szulgai</name>
    <dbReference type="NCBI Taxonomy" id="1787"/>
    <lineage>
        <taxon>Bacteria</taxon>
        <taxon>Bacillati</taxon>
        <taxon>Actinomycetota</taxon>
        <taxon>Actinomycetes</taxon>
        <taxon>Mycobacteriales</taxon>
        <taxon>Mycobacteriaceae</taxon>
        <taxon>Mycobacterium</taxon>
    </lineage>
</organism>
<evidence type="ECO:0000313" key="1">
    <source>
        <dbReference type="EMBL" id="ORX19251.1"/>
    </source>
</evidence>
<sequence>MNRAFSVQLFGQALLDFPQPRFERLFADYAPCDEAVGERDELIFGVRQVRVTLLEEGILLVAAFYECCDTQVGIGAGRIIECIAKAVKINLPRR</sequence>
<protein>
    <submittedName>
        <fullName evidence="1">Uncharacterized protein</fullName>
    </submittedName>
</protein>
<proteinExistence type="predicted"/>
<evidence type="ECO:0000313" key="2">
    <source>
        <dbReference type="Proteomes" id="UP000193317"/>
    </source>
</evidence>
<name>A0A1X2FLB8_MYCSZ</name>